<evidence type="ECO:0000313" key="6">
    <source>
        <dbReference type="Proteomes" id="UP000241238"/>
    </source>
</evidence>
<dbReference type="SMART" id="SM00342">
    <property type="entry name" value="HTH_ARAC"/>
    <property type="match status" value="1"/>
</dbReference>
<evidence type="ECO:0000313" key="5">
    <source>
        <dbReference type="EMBL" id="AVQ30094.1"/>
    </source>
</evidence>
<dbReference type="RefSeq" id="WP_005949444.1">
    <property type="nucleotide sequence ID" value="NZ_CP028103.1"/>
</dbReference>
<keyword evidence="1" id="KW-0805">Transcription regulation</keyword>
<keyword evidence="3" id="KW-0804">Transcription</keyword>
<reference evidence="6" key="1">
    <citation type="journal article" date="2018" name="MSphere">
        <title>Fusobacterium Genomics Using MinION and Illumina Sequencing Enables Genome Completion and Correction.</title>
        <authorList>
            <person name="Todd S.M."/>
            <person name="Settlage R.E."/>
            <person name="Lahmers K.K."/>
            <person name="Slade D.J."/>
        </authorList>
    </citation>
    <scope>NUCLEOTIDE SEQUENCE [LARGE SCALE GENOMIC DNA]</scope>
    <source>
        <strain evidence="6">ATCC 27725</strain>
    </source>
</reference>
<feature type="domain" description="HTH araC/xylS-type" evidence="4">
    <location>
        <begin position="184"/>
        <end position="283"/>
    </location>
</feature>
<dbReference type="Pfam" id="PF02311">
    <property type="entry name" value="AraC_binding"/>
    <property type="match status" value="1"/>
</dbReference>
<dbReference type="InterPro" id="IPR018060">
    <property type="entry name" value="HTH_AraC"/>
</dbReference>
<protein>
    <submittedName>
        <fullName evidence="5">AraC family transcriptional regulator</fullName>
    </submittedName>
</protein>
<dbReference type="CDD" id="cd02208">
    <property type="entry name" value="cupin_RmlC-like"/>
    <property type="match status" value="1"/>
</dbReference>
<name>A0ABM6U1H0_FUSVA</name>
<dbReference type="Gene3D" id="1.10.10.60">
    <property type="entry name" value="Homeodomain-like"/>
    <property type="match status" value="2"/>
</dbReference>
<sequence length="288" mass="34293">MKYIEFKEDMVHGSTKFPFAYYYVNSYHPRYHMITHWHKEYEIIRILSGTFNIKIDAVSYTVKTGDILFLNSGAIHSGIPVDCTYECLVFDISSLLQQNSLVNTELNALIHYKKKIQLLFDKKLGAVYDILNQMFEIMKDKKNGYQLRIYGNLYYFLGLVEEKNLYIKEKEFSAINKKSLSRIKKVLFFIETKYMENISLEDMAKTIKMNEKYFCKFFKEITKKTPMEYLNHYRIECACEKIKFFDSSITDVAYDCGFNDTSYFTKVFKKYNSGMTPREYSKLYLKKE</sequence>
<dbReference type="Gene3D" id="2.60.120.10">
    <property type="entry name" value="Jelly Rolls"/>
    <property type="match status" value="1"/>
</dbReference>
<dbReference type="EMBL" id="CP028103">
    <property type="protein sequence ID" value="AVQ30094.1"/>
    <property type="molecule type" value="Genomic_DNA"/>
</dbReference>
<evidence type="ECO:0000256" key="3">
    <source>
        <dbReference type="ARBA" id="ARBA00023163"/>
    </source>
</evidence>
<dbReference type="SUPFAM" id="SSF51215">
    <property type="entry name" value="Regulatory protein AraC"/>
    <property type="match status" value="1"/>
</dbReference>
<evidence type="ECO:0000256" key="2">
    <source>
        <dbReference type="ARBA" id="ARBA00023125"/>
    </source>
</evidence>
<dbReference type="InterPro" id="IPR037923">
    <property type="entry name" value="HTH-like"/>
</dbReference>
<dbReference type="GeneID" id="77466784"/>
<evidence type="ECO:0000256" key="1">
    <source>
        <dbReference type="ARBA" id="ARBA00023015"/>
    </source>
</evidence>
<proteinExistence type="predicted"/>
<dbReference type="InterPro" id="IPR014710">
    <property type="entry name" value="RmlC-like_jellyroll"/>
</dbReference>
<organism evidence="5 6">
    <name type="scientific">Fusobacterium varium ATCC 27725</name>
    <dbReference type="NCBI Taxonomy" id="469618"/>
    <lineage>
        <taxon>Bacteria</taxon>
        <taxon>Fusobacteriati</taxon>
        <taxon>Fusobacteriota</taxon>
        <taxon>Fusobacteriia</taxon>
        <taxon>Fusobacteriales</taxon>
        <taxon>Fusobacteriaceae</taxon>
        <taxon>Fusobacterium</taxon>
    </lineage>
</organism>
<dbReference type="PANTHER" id="PTHR43280:SF28">
    <property type="entry name" value="HTH-TYPE TRANSCRIPTIONAL ACTIVATOR RHAS"/>
    <property type="match status" value="1"/>
</dbReference>
<dbReference type="InterPro" id="IPR003313">
    <property type="entry name" value="AraC-bd"/>
</dbReference>
<accession>A0ABM6U1H0</accession>
<dbReference type="PANTHER" id="PTHR43280">
    <property type="entry name" value="ARAC-FAMILY TRANSCRIPTIONAL REGULATOR"/>
    <property type="match status" value="1"/>
</dbReference>
<dbReference type="Pfam" id="PF12833">
    <property type="entry name" value="HTH_18"/>
    <property type="match status" value="1"/>
</dbReference>
<keyword evidence="6" id="KW-1185">Reference proteome</keyword>
<dbReference type="SUPFAM" id="SSF46689">
    <property type="entry name" value="Homeodomain-like"/>
    <property type="match status" value="2"/>
</dbReference>
<evidence type="ECO:0000259" key="4">
    <source>
        <dbReference type="PROSITE" id="PS01124"/>
    </source>
</evidence>
<gene>
    <name evidence="5" type="ORF">C4N18_02190</name>
</gene>
<dbReference type="PROSITE" id="PS01124">
    <property type="entry name" value="HTH_ARAC_FAMILY_2"/>
    <property type="match status" value="1"/>
</dbReference>
<dbReference type="Proteomes" id="UP000241238">
    <property type="component" value="Chromosome"/>
</dbReference>
<keyword evidence="2" id="KW-0238">DNA-binding</keyword>
<dbReference type="InterPro" id="IPR009057">
    <property type="entry name" value="Homeodomain-like_sf"/>
</dbReference>